<organism evidence="3 4">
    <name type="scientific">Rugamonas aquatica</name>
    <dbReference type="NCBI Taxonomy" id="2743357"/>
    <lineage>
        <taxon>Bacteria</taxon>
        <taxon>Pseudomonadati</taxon>
        <taxon>Pseudomonadota</taxon>
        <taxon>Betaproteobacteria</taxon>
        <taxon>Burkholderiales</taxon>
        <taxon>Oxalobacteraceae</taxon>
        <taxon>Telluria group</taxon>
        <taxon>Rugamonas</taxon>
    </lineage>
</organism>
<proteinExistence type="predicted"/>
<name>A0A6A7MUV1_9BURK</name>
<dbReference type="InterPro" id="IPR036291">
    <property type="entry name" value="NAD(P)-bd_dom_sf"/>
</dbReference>
<keyword evidence="4" id="KW-1185">Reference proteome</keyword>
<dbReference type="Pfam" id="PF02625">
    <property type="entry name" value="XdhC_CoxI"/>
    <property type="match status" value="1"/>
</dbReference>
<sequence>MSTPFNLTALTAAASKAVPRVLVTVAQVAGSAPREPGAKMLITQYHAFDTIGGGHLEMVATDIAREMLTLPPGDLRAERRLERFPLGPSLGQCCGGVVHLAFERIMPEAGEHFGALARRWREGQDSWRLVPLDCAEPAAIYDAAGLHLSGPGPAMLARPGPGIDCKVRIDDHGKRWLIDSCLPYRPRLYLFGAGHVGAAIVRALAELPCQVVWVDERDDMFPSVLPANVRVEATDTPEAVVEEAPAGASFLVLTHSHALDQQLSEHILRRTDFTWFGLIGSATKRVSFERRLQERGIPAARMADMTCPIGLPGIRDKAPAVIAVSVAAQLMQVWESAALAAPVEIGAKMSVSAPAVLSETQTICTN</sequence>
<dbReference type="PANTHER" id="PTHR30388:SF6">
    <property type="entry name" value="XANTHINE DEHYDROGENASE SUBUNIT A-RELATED"/>
    <property type="match status" value="1"/>
</dbReference>
<feature type="domain" description="XdhC Rossmann" evidence="2">
    <location>
        <begin position="188"/>
        <end position="330"/>
    </location>
</feature>
<dbReference type="Proteomes" id="UP000440498">
    <property type="component" value="Unassembled WGS sequence"/>
</dbReference>
<dbReference type="InterPro" id="IPR052698">
    <property type="entry name" value="MoCofactor_Util/Proc"/>
</dbReference>
<dbReference type="SUPFAM" id="SSF51735">
    <property type="entry name" value="NAD(P)-binding Rossmann-fold domains"/>
    <property type="match status" value="1"/>
</dbReference>
<protein>
    <submittedName>
        <fullName evidence="3">Xanthine dehydrogenase accessory protein XdhC</fullName>
    </submittedName>
</protein>
<dbReference type="InterPro" id="IPR027051">
    <property type="entry name" value="XdhC_Rossmann_dom"/>
</dbReference>
<dbReference type="PANTHER" id="PTHR30388">
    <property type="entry name" value="ALDEHYDE OXIDOREDUCTASE MOLYBDENUM COFACTOR ASSEMBLY PROTEIN"/>
    <property type="match status" value="1"/>
</dbReference>
<evidence type="ECO:0000313" key="3">
    <source>
        <dbReference type="EMBL" id="MQA36902.1"/>
    </source>
</evidence>
<gene>
    <name evidence="3" type="primary">xdhC</name>
    <name evidence="3" type="ORF">GEV02_01960</name>
</gene>
<dbReference type="RefSeq" id="WP_152836260.1">
    <property type="nucleotide sequence ID" value="NZ_WHUG01000001.1"/>
</dbReference>
<evidence type="ECO:0000259" key="2">
    <source>
        <dbReference type="Pfam" id="PF13478"/>
    </source>
</evidence>
<reference evidence="3 4" key="1">
    <citation type="submission" date="2019-10" db="EMBL/GenBank/DDBJ databases">
        <title>Two novel species isolated from a subtropical stream in China.</title>
        <authorList>
            <person name="Lu H."/>
        </authorList>
    </citation>
    <scope>NUCLEOTIDE SEQUENCE [LARGE SCALE GENOMIC DNA]</scope>
    <source>
        <strain evidence="3 4">FT29W</strain>
    </source>
</reference>
<dbReference type="NCBIfam" id="TIGR02964">
    <property type="entry name" value="xanthine_xdhC"/>
    <property type="match status" value="1"/>
</dbReference>
<accession>A0A6A7MUV1</accession>
<dbReference type="EMBL" id="WHUG01000001">
    <property type="protein sequence ID" value="MQA36902.1"/>
    <property type="molecule type" value="Genomic_DNA"/>
</dbReference>
<dbReference type="InterPro" id="IPR003777">
    <property type="entry name" value="XdhC_CoxI"/>
</dbReference>
<evidence type="ECO:0000313" key="4">
    <source>
        <dbReference type="Proteomes" id="UP000440498"/>
    </source>
</evidence>
<dbReference type="Gene3D" id="3.40.50.720">
    <property type="entry name" value="NAD(P)-binding Rossmann-like Domain"/>
    <property type="match status" value="1"/>
</dbReference>
<dbReference type="AlphaFoldDB" id="A0A6A7MUV1"/>
<feature type="domain" description="XdhC- CoxI" evidence="1">
    <location>
        <begin position="17"/>
        <end position="69"/>
    </location>
</feature>
<comment type="caution">
    <text evidence="3">The sequence shown here is derived from an EMBL/GenBank/DDBJ whole genome shotgun (WGS) entry which is preliminary data.</text>
</comment>
<evidence type="ECO:0000259" key="1">
    <source>
        <dbReference type="Pfam" id="PF02625"/>
    </source>
</evidence>
<dbReference type="InterPro" id="IPR014308">
    <property type="entry name" value="Xanthine_DH_XdhC"/>
</dbReference>
<dbReference type="Pfam" id="PF13478">
    <property type="entry name" value="XdhC_C"/>
    <property type="match status" value="1"/>
</dbReference>